<reference evidence="1" key="2">
    <citation type="submission" date="2020-09" db="EMBL/GenBank/DDBJ databases">
        <authorList>
            <person name="Sun Q."/>
            <person name="Sedlacek I."/>
        </authorList>
    </citation>
    <scope>NUCLEOTIDE SEQUENCE</scope>
    <source>
        <strain evidence="1">CCM 7664</strain>
    </source>
</reference>
<accession>A0A8J3B3G0</accession>
<evidence type="ECO:0000313" key="2">
    <source>
        <dbReference type="Proteomes" id="UP000627205"/>
    </source>
</evidence>
<protein>
    <recommendedName>
        <fullName evidence="3">Antibiotic biosynthesis monooxygenase</fullName>
    </recommendedName>
</protein>
<evidence type="ECO:0000313" key="1">
    <source>
        <dbReference type="EMBL" id="GGI54398.1"/>
    </source>
</evidence>
<dbReference type="Proteomes" id="UP000627205">
    <property type="component" value="Unassembled WGS sequence"/>
</dbReference>
<evidence type="ECO:0008006" key="3">
    <source>
        <dbReference type="Google" id="ProtNLM"/>
    </source>
</evidence>
<proteinExistence type="predicted"/>
<dbReference type="EMBL" id="BMDP01000002">
    <property type="protein sequence ID" value="GGI54398.1"/>
    <property type="molecule type" value="Genomic_DNA"/>
</dbReference>
<reference evidence="1" key="1">
    <citation type="journal article" date="2014" name="Int. J. Syst. Evol. Microbiol.">
        <title>Complete genome sequence of Corynebacterium casei LMG S-19264T (=DSM 44701T), isolated from a smear-ripened cheese.</title>
        <authorList>
            <consortium name="US DOE Joint Genome Institute (JGI-PGF)"/>
            <person name="Walter F."/>
            <person name="Albersmeier A."/>
            <person name="Kalinowski J."/>
            <person name="Ruckert C."/>
        </authorList>
    </citation>
    <scope>NUCLEOTIDE SEQUENCE</scope>
    <source>
        <strain evidence="1">CCM 7664</strain>
    </source>
</reference>
<keyword evidence="2" id="KW-1185">Reference proteome</keyword>
<sequence length="109" mass="11829">MVNVALQVRLEAKPGKEKELEEFLRAQLSYALGEPATVSWFAVKFDDRTFGIFDAFADEAGRKAHLEGEIAKALGQRAGELLAKPLAIERMDVMAAKLPGNGEVPDSLG</sequence>
<dbReference type="RefSeq" id="WP_188420455.1">
    <property type="nucleotide sequence ID" value="NZ_BMDP01000002.1"/>
</dbReference>
<name>A0A8J3B3G0_9BURK</name>
<dbReference type="Gene3D" id="3.30.70.100">
    <property type="match status" value="1"/>
</dbReference>
<comment type="caution">
    <text evidence="1">The sequence shown here is derived from an EMBL/GenBank/DDBJ whole genome shotgun (WGS) entry which is preliminary data.</text>
</comment>
<dbReference type="AlphaFoldDB" id="A0A8J3B3G0"/>
<gene>
    <name evidence="1" type="ORF">GCM10011430_15720</name>
</gene>
<dbReference type="InterPro" id="IPR011008">
    <property type="entry name" value="Dimeric_a/b-barrel"/>
</dbReference>
<dbReference type="SUPFAM" id="SSF54909">
    <property type="entry name" value="Dimeric alpha+beta barrel"/>
    <property type="match status" value="1"/>
</dbReference>
<organism evidence="1 2">
    <name type="scientific">Oxalicibacterium solurbis</name>
    <dbReference type="NCBI Taxonomy" id="69280"/>
    <lineage>
        <taxon>Bacteria</taxon>
        <taxon>Pseudomonadati</taxon>
        <taxon>Pseudomonadota</taxon>
        <taxon>Betaproteobacteria</taxon>
        <taxon>Burkholderiales</taxon>
        <taxon>Oxalobacteraceae</taxon>
        <taxon>Oxalicibacterium</taxon>
    </lineage>
</organism>